<feature type="transmembrane region" description="Helical" evidence="1">
    <location>
        <begin position="127"/>
        <end position="145"/>
    </location>
</feature>
<dbReference type="EMBL" id="JBGMEL010000013">
    <property type="protein sequence ID" value="MFA0791580.1"/>
    <property type="molecule type" value="Genomic_DNA"/>
</dbReference>
<dbReference type="InterPro" id="IPR010331">
    <property type="entry name" value="ExoD"/>
</dbReference>
<dbReference type="RefSeq" id="WP_299582802.1">
    <property type="nucleotide sequence ID" value="NZ_JBGMEL010000013.1"/>
</dbReference>
<evidence type="ECO:0000256" key="1">
    <source>
        <dbReference type="SAM" id="Phobius"/>
    </source>
</evidence>
<feature type="transmembrane region" description="Helical" evidence="1">
    <location>
        <begin position="173"/>
        <end position="193"/>
    </location>
</feature>
<feature type="transmembrane region" description="Helical" evidence="1">
    <location>
        <begin position="57"/>
        <end position="77"/>
    </location>
</feature>
<protein>
    <submittedName>
        <fullName evidence="2">Exopolysaccharide biosynthesis protein</fullName>
    </submittedName>
</protein>
<comment type="caution">
    <text evidence="2">The sequence shown here is derived from an EMBL/GenBank/DDBJ whole genome shotgun (WGS) entry which is preliminary data.</text>
</comment>
<evidence type="ECO:0000313" key="2">
    <source>
        <dbReference type="EMBL" id="MFA0791580.1"/>
    </source>
</evidence>
<name>A0ABV4NQE6_9GAMM</name>
<feature type="transmembrane region" description="Helical" evidence="1">
    <location>
        <begin position="27"/>
        <end position="51"/>
    </location>
</feature>
<evidence type="ECO:0000313" key="3">
    <source>
        <dbReference type="Proteomes" id="UP001569414"/>
    </source>
</evidence>
<sequence>MPQEFTGLGQLLEQIEASCQHSERVSLLLVIEVIGLRSYAPFLLVVGLILFSPLSGVPGVSTAMAVLLLLVAIQLLLGRRHVWLPQWLLNRSISKKKLIGALHWLRRPAELADHWIQPRLDFLVRRSGTYAIATTCSLIALAMPLMELVPLSATTAGLALTIFGLALVAHDGLLALIAFTITALLSLLLAHTLL</sequence>
<organism evidence="2 3">
    <name type="scientific">Microbulbifer echini</name>
    <dbReference type="NCBI Taxonomy" id="1529067"/>
    <lineage>
        <taxon>Bacteria</taxon>
        <taxon>Pseudomonadati</taxon>
        <taxon>Pseudomonadota</taxon>
        <taxon>Gammaproteobacteria</taxon>
        <taxon>Cellvibrionales</taxon>
        <taxon>Microbulbiferaceae</taxon>
        <taxon>Microbulbifer</taxon>
    </lineage>
</organism>
<accession>A0ABV4NQE6</accession>
<keyword evidence="3" id="KW-1185">Reference proteome</keyword>
<keyword evidence="1" id="KW-1133">Transmembrane helix</keyword>
<reference evidence="2 3" key="1">
    <citation type="submission" date="2024-08" db="EMBL/GenBank/DDBJ databases">
        <authorList>
            <person name="Ishaq N."/>
        </authorList>
    </citation>
    <scope>NUCLEOTIDE SEQUENCE [LARGE SCALE GENOMIC DNA]</scope>
    <source>
        <strain evidence="2 3">JCM 30400</strain>
    </source>
</reference>
<gene>
    <name evidence="2" type="ORF">ACCI51_13560</name>
</gene>
<dbReference type="PANTHER" id="PTHR41795">
    <property type="entry name" value="EXOPOLYSACCHARIDE SYNTHESIS PROTEIN"/>
    <property type="match status" value="1"/>
</dbReference>
<dbReference type="Pfam" id="PF06055">
    <property type="entry name" value="ExoD"/>
    <property type="match status" value="1"/>
</dbReference>
<dbReference type="PANTHER" id="PTHR41795:SF1">
    <property type="entry name" value="EXOPOLYSACCHARIDE SYNTHESIS PROTEIN"/>
    <property type="match status" value="1"/>
</dbReference>
<dbReference type="PIRSF" id="PIRSF033239">
    <property type="entry name" value="ExoD"/>
    <property type="match status" value="1"/>
</dbReference>
<keyword evidence="1" id="KW-0812">Transmembrane</keyword>
<keyword evidence="1" id="KW-0472">Membrane</keyword>
<proteinExistence type="predicted"/>
<dbReference type="Proteomes" id="UP001569414">
    <property type="component" value="Unassembled WGS sequence"/>
</dbReference>